<organism evidence="2 3">
    <name type="scientific">Beta vulgaris subsp. vulgaris</name>
    <name type="common">Beet</name>
    <dbReference type="NCBI Taxonomy" id="3555"/>
    <lineage>
        <taxon>Eukaryota</taxon>
        <taxon>Viridiplantae</taxon>
        <taxon>Streptophyta</taxon>
        <taxon>Embryophyta</taxon>
        <taxon>Tracheophyta</taxon>
        <taxon>Spermatophyta</taxon>
        <taxon>Magnoliopsida</taxon>
        <taxon>eudicotyledons</taxon>
        <taxon>Gunneridae</taxon>
        <taxon>Pentapetalae</taxon>
        <taxon>Caryophyllales</taxon>
        <taxon>Chenopodiaceae</taxon>
        <taxon>Betoideae</taxon>
        <taxon>Beta</taxon>
    </lineage>
</organism>
<dbReference type="InterPro" id="IPR001810">
    <property type="entry name" value="F-box_dom"/>
</dbReference>
<dbReference type="Pfam" id="PF00646">
    <property type="entry name" value="F-box"/>
    <property type="match status" value="1"/>
</dbReference>
<dbReference type="EMBL" id="KQ090274">
    <property type="protein sequence ID" value="KMS98002.1"/>
    <property type="molecule type" value="Genomic_DNA"/>
</dbReference>
<dbReference type="NCBIfam" id="TIGR01640">
    <property type="entry name" value="F_box_assoc_1"/>
    <property type="match status" value="1"/>
</dbReference>
<dbReference type="Gramene" id="KMS98002">
    <property type="protein sequence ID" value="KMS98002"/>
    <property type="gene ID" value="BVRB_4g096590"/>
</dbReference>
<dbReference type="InterPro" id="IPR017451">
    <property type="entry name" value="F-box-assoc_interact_dom"/>
</dbReference>
<dbReference type="OrthoDB" id="1875256at2759"/>
<dbReference type="OMA" id="ICHSISY"/>
<name>A0A0J8BDI9_BETVV</name>
<dbReference type="PANTHER" id="PTHR35546:SF130">
    <property type="entry name" value="EXPRESSED PROTEIN"/>
    <property type="match status" value="1"/>
</dbReference>
<gene>
    <name evidence="2" type="ORF">BVRB_4g096590</name>
</gene>
<protein>
    <recommendedName>
        <fullName evidence="1">F-box domain-containing protein</fullName>
    </recommendedName>
</protein>
<reference evidence="2 3" key="1">
    <citation type="journal article" date="2014" name="Nature">
        <title>The genome of the recently domesticated crop plant sugar beet (Beta vulgaris).</title>
        <authorList>
            <person name="Dohm J.C."/>
            <person name="Minoche A.E."/>
            <person name="Holtgrawe D."/>
            <person name="Capella-Gutierrez S."/>
            <person name="Zakrzewski F."/>
            <person name="Tafer H."/>
            <person name="Rupp O."/>
            <person name="Sorensen T.R."/>
            <person name="Stracke R."/>
            <person name="Reinhardt R."/>
            <person name="Goesmann A."/>
            <person name="Kraft T."/>
            <person name="Schulz B."/>
            <person name="Stadler P.F."/>
            <person name="Schmidt T."/>
            <person name="Gabaldon T."/>
            <person name="Lehrach H."/>
            <person name="Weisshaar B."/>
            <person name="Himmelbauer H."/>
        </authorList>
    </citation>
    <scope>NUCLEOTIDE SEQUENCE [LARGE SCALE GENOMIC DNA]</scope>
    <source>
        <tissue evidence="2">Taproot</tissue>
    </source>
</reference>
<dbReference type="Proteomes" id="UP000035740">
    <property type="component" value="Unassembled WGS sequence"/>
</dbReference>
<dbReference type="AlphaFoldDB" id="A0A0J8BDI9"/>
<dbReference type="SUPFAM" id="SSF81383">
    <property type="entry name" value="F-box domain"/>
    <property type="match status" value="1"/>
</dbReference>
<dbReference type="InterPro" id="IPR055290">
    <property type="entry name" value="At3g26010-like"/>
</dbReference>
<proteinExistence type="predicted"/>
<evidence type="ECO:0000259" key="1">
    <source>
        <dbReference type="SMART" id="SM00256"/>
    </source>
</evidence>
<dbReference type="InterPro" id="IPR006527">
    <property type="entry name" value="F-box-assoc_dom_typ1"/>
</dbReference>
<accession>A0A0J8BDI9</accession>
<evidence type="ECO:0000313" key="2">
    <source>
        <dbReference type="EMBL" id="KMS98002.1"/>
    </source>
</evidence>
<sequence>MSSPSAAEIIGNSDDLLTEILLHIPVKAVLRFKSVNKQWYSLISHRTFSLLHSHHHLHLPPSGLFFLHRHLSLSPQYDFVSFSSSPSSSSSLPPFFSLLKSTPFDILQSCNGLFLCSSPSKSSNVIVCNPSNTHKVVIDLPLHEPFLGINIGFDPSRWPHYWLICVSVSSVDEEMYSIDLYTSGTGTWRLGVVDGFRVPFDVEFDHGVYWEGRVYWLSHTEETVFFDFEQECVGSLMLPKAIQGSYIERFRYFGQSCGHLHLIEIRTNCVPEFDVLELDSKSKKEWFVKYRVDLNVLGHGFEIEMFLDHTDRFGRGFRFYAFSVLAVVCQKTGDDEDEDDSVLVISIPGKVISYNFRTRVSRLMCNVVDESDKLFPFRGYNAFQFIESLYCV</sequence>
<dbReference type="SMART" id="SM00256">
    <property type="entry name" value="FBOX"/>
    <property type="match status" value="1"/>
</dbReference>
<keyword evidence="3" id="KW-1185">Reference proteome</keyword>
<evidence type="ECO:0000313" key="3">
    <source>
        <dbReference type="Proteomes" id="UP000035740"/>
    </source>
</evidence>
<dbReference type="InterPro" id="IPR036047">
    <property type="entry name" value="F-box-like_dom_sf"/>
</dbReference>
<dbReference type="eggNOG" id="ENOG502QQSC">
    <property type="taxonomic scope" value="Eukaryota"/>
</dbReference>
<dbReference type="PANTHER" id="PTHR35546">
    <property type="entry name" value="F-BOX PROTEIN INTERACTION DOMAIN PROTEIN-RELATED"/>
    <property type="match status" value="1"/>
</dbReference>
<dbReference type="Pfam" id="PF07734">
    <property type="entry name" value="FBA_1"/>
    <property type="match status" value="1"/>
</dbReference>
<feature type="domain" description="F-box" evidence="1">
    <location>
        <begin position="12"/>
        <end position="52"/>
    </location>
</feature>